<evidence type="ECO:0000256" key="12">
    <source>
        <dbReference type="ARBA" id="ARBA00023306"/>
    </source>
</evidence>
<name>K6YBW1_9ALTE</name>
<evidence type="ECO:0000256" key="9">
    <source>
        <dbReference type="ARBA" id="ARBA00022984"/>
    </source>
</evidence>
<keyword evidence="10 16" id="KW-1133">Transmembrane helix</keyword>
<dbReference type="GO" id="GO:0009252">
    <property type="term" value="P:peptidoglycan biosynthetic process"/>
    <property type="evidence" value="ECO:0007669"/>
    <property type="project" value="UniProtKB-UniRule"/>
</dbReference>
<feature type="transmembrane region" description="Helical" evidence="16">
    <location>
        <begin position="38"/>
        <end position="60"/>
    </location>
</feature>
<dbReference type="HAMAP" id="MF_00913">
    <property type="entry name" value="PGT_FtsW_proteobact"/>
    <property type="match status" value="1"/>
</dbReference>
<dbReference type="eggNOG" id="COG0772">
    <property type="taxonomic scope" value="Bacteria"/>
</dbReference>
<keyword evidence="11 16" id="KW-0472">Membrane</keyword>
<dbReference type="Pfam" id="PF01098">
    <property type="entry name" value="FTSW_RODA_SPOVE"/>
    <property type="match status" value="1"/>
</dbReference>
<keyword evidence="5 16" id="KW-0328">Glycosyltransferase</keyword>
<feature type="transmembrane region" description="Helical" evidence="16">
    <location>
        <begin position="212"/>
        <end position="229"/>
    </location>
</feature>
<dbReference type="GO" id="GO:0008955">
    <property type="term" value="F:peptidoglycan glycosyltransferase activity"/>
    <property type="evidence" value="ECO:0007669"/>
    <property type="project" value="UniProtKB-UniRule"/>
</dbReference>
<evidence type="ECO:0000256" key="13">
    <source>
        <dbReference type="ARBA" id="ARBA00023316"/>
    </source>
</evidence>
<protein>
    <recommendedName>
        <fullName evidence="16">Probable peptidoglycan glycosyltransferase FtsW</fullName>
        <shortName evidence="16">PGT</shortName>
        <ecNumber evidence="16">2.4.99.28</ecNumber>
    </recommendedName>
    <alternativeName>
        <fullName evidence="16">Cell division protein FtsW</fullName>
    </alternativeName>
    <alternativeName>
        <fullName evidence="16">Cell wall polymerase</fullName>
    </alternativeName>
    <alternativeName>
        <fullName evidence="16">Peptidoglycan polymerase</fullName>
        <shortName evidence="16">PG polymerase</shortName>
    </alternativeName>
</protein>
<evidence type="ECO:0000256" key="5">
    <source>
        <dbReference type="ARBA" id="ARBA00022676"/>
    </source>
</evidence>
<evidence type="ECO:0000256" key="7">
    <source>
        <dbReference type="ARBA" id="ARBA00022692"/>
    </source>
</evidence>
<dbReference type="PANTHER" id="PTHR30474:SF2">
    <property type="entry name" value="PEPTIDOGLYCAN GLYCOSYLTRANSFERASE FTSW-RELATED"/>
    <property type="match status" value="1"/>
</dbReference>
<dbReference type="EMBL" id="BAEO01000062">
    <property type="protein sequence ID" value="GAC21431.1"/>
    <property type="molecule type" value="Genomic_DNA"/>
</dbReference>
<gene>
    <name evidence="16 17" type="primary">ftsW</name>
    <name evidence="17" type="ORF">GARC_4489</name>
</gene>
<evidence type="ECO:0000256" key="6">
    <source>
        <dbReference type="ARBA" id="ARBA00022679"/>
    </source>
</evidence>
<keyword evidence="13 16" id="KW-0961">Cell wall biogenesis/degradation</keyword>
<dbReference type="AlphaFoldDB" id="K6YBW1"/>
<evidence type="ECO:0000256" key="8">
    <source>
        <dbReference type="ARBA" id="ARBA00022960"/>
    </source>
</evidence>
<dbReference type="InterPro" id="IPR018365">
    <property type="entry name" value="Cell_cycle_FtsW-rel_CS"/>
</dbReference>
<dbReference type="UniPathway" id="UPA00219"/>
<feature type="transmembrane region" description="Helical" evidence="16">
    <location>
        <begin position="102"/>
        <end position="122"/>
    </location>
</feature>
<evidence type="ECO:0000313" key="17">
    <source>
        <dbReference type="EMBL" id="GAC21431.1"/>
    </source>
</evidence>
<dbReference type="GO" id="GO:0015648">
    <property type="term" value="F:lipid-linked peptidoglycan transporter activity"/>
    <property type="evidence" value="ECO:0007669"/>
    <property type="project" value="TreeGrafter"/>
</dbReference>
<comment type="catalytic activity">
    <reaction evidence="15 16">
        <text>[GlcNAc-(1-&gt;4)-Mur2Ac(oyl-L-Ala-gamma-D-Glu-L-Lys-D-Ala-D-Ala)](n)-di-trans,octa-cis-undecaprenyl diphosphate + beta-D-GlcNAc-(1-&gt;4)-Mur2Ac(oyl-L-Ala-gamma-D-Glu-L-Lys-D-Ala-D-Ala)-di-trans,octa-cis-undecaprenyl diphosphate = [GlcNAc-(1-&gt;4)-Mur2Ac(oyl-L-Ala-gamma-D-Glu-L-Lys-D-Ala-D-Ala)](n+1)-di-trans,octa-cis-undecaprenyl diphosphate + di-trans,octa-cis-undecaprenyl diphosphate + H(+)</text>
        <dbReference type="Rhea" id="RHEA:23708"/>
        <dbReference type="Rhea" id="RHEA-COMP:9602"/>
        <dbReference type="Rhea" id="RHEA-COMP:9603"/>
        <dbReference type="ChEBI" id="CHEBI:15378"/>
        <dbReference type="ChEBI" id="CHEBI:58405"/>
        <dbReference type="ChEBI" id="CHEBI:60033"/>
        <dbReference type="ChEBI" id="CHEBI:78435"/>
        <dbReference type="EC" id="2.4.99.28"/>
    </reaction>
</comment>
<dbReference type="NCBIfam" id="TIGR02614">
    <property type="entry name" value="ftsW"/>
    <property type="match status" value="1"/>
</dbReference>
<feature type="transmembrane region" description="Helical" evidence="16">
    <location>
        <begin position="190"/>
        <end position="207"/>
    </location>
</feature>
<feature type="transmembrane region" description="Helical" evidence="16">
    <location>
        <begin position="72"/>
        <end position="90"/>
    </location>
</feature>
<comment type="pathway">
    <text evidence="2 16">Cell wall biogenesis; peptidoglycan biosynthesis.</text>
</comment>
<feature type="transmembrane region" description="Helical" evidence="16">
    <location>
        <begin position="167"/>
        <end position="184"/>
    </location>
</feature>
<keyword evidence="6 16" id="KW-0808">Transferase</keyword>
<evidence type="ECO:0000256" key="10">
    <source>
        <dbReference type="ARBA" id="ARBA00022989"/>
    </source>
</evidence>
<comment type="subcellular location">
    <subcellularLocation>
        <location evidence="16">Cell inner membrane</location>
        <topology evidence="16">Multi-pass membrane protein</topology>
    </subcellularLocation>
    <subcellularLocation>
        <location evidence="1">Cell membrane</location>
        <topology evidence="1">Multi-pass membrane protein</topology>
    </subcellularLocation>
    <text evidence="16">Localizes to the division septum.</text>
</comment>
<dbReference type="RefSeq" id="WP_007624374.1">
    <property type="nucleotide sequence ID" value="NZ_BAEO01000062.1"/>
</dbReference>
<feature type="transmembrane region" description="Helical" evidence="16">
    <location>
        <begin position="366"/>
        <end position="385"/>
    </location>
</feature>
<feature type="transmembrane region" description="Helical" evidence="16">
    <location>
        <begin position="288"/>
        <end position="313"/>
    </location>
</feature>
<keyword evidence="18" id="KW-1185">Reference proteome</keyword>
<keyword evidence="3 16" id="KW-1003">Cell membrane</keyword>
<dbReference type="EC" id="2.4.99.28" evidence="16"/>
<evidence type="ECO:0000256" key="2">
    <source>
        <dbReference type="ARBA" id="ARBA00004752"/>
    </source>
</evidence>
<organism evidence="17 18">
    <name type="scientific">Paraglaciecola arctica BSs20135</name>
    <dbReference type="NCBI Taxonomy" id="493475"/>
    <lineage>
        <taxon>Bacteria</taxon>
        <taxon>Pseudomonadati</taxon>
        <taxon>Pseudomonadota</taxon>
        <taxon>Gammaproteobacteria</taxon>
        <taxon>Alteromonadales</taxon>
        <taxon>Alteromonadaceae</taxon>
        <taxon>Paraglaciecola</taxon>
    </lineage>
</organism>
<evidence type="ECO:0000313" key="18">
    <source>
        <dbReference type="Proteomes" id="UP000006327"/>
    </source>
</evidence>
<keyword evidence="4 16" id="KW-0132">Cell division</keyword>
<dbReference type="InterPro" id="IPR001182">
    <property type="entry name" value="FtsW/RodA"/>
</dbReference>
<comment type="caution">
    <text evidence="17">The sequence shown here is derived from an EMBL/GenBank/DDBJ whole genome shotgun (WGS) entry which is preliminary data.</text>
</comment>
<evidence type="ECO:0000256" key="3">
    <source>
        <dbReference type="ARBA" id="ARBA00022475"/>
    </source>
</evidence>
<sequence>MSVLTENKVSALRQLFMSKHDKTQAPNKASVQPYDQSLILLAIALLSIGLVVVTSASMPVADRLFGNPFHFAIRHGIYVVLAMTAALIVMQIPMRWWRKSNVWLLLLAVVLLIAVLVIGRSVNGSTRWLVVGPITIQAAEPAKLFFFCYLAGYLVRRYEEVTENLKGFIKPLVVFFALALLLLLQPDLGTVVVMLLTTIGLLFLAGAKLWQFFSLAIAGTLAVVMLIVFEEYRVRRITSFLDPWADPFGSGYQLTQSLMAYGRGDVFGQGLGNSLQKLEYLPEAHTDFIMAILAEEFGFSGVLAVLVIMLVIVMKAMKMGNLALRKERPFDAYLAYSIGIWFSLQTAVNVGASAGILPTKGLTFPLLSYGGSSMIVMSVAVAILVRIDFEMRVDGIQAINKDSAAKGKKRTLVKKAKQKVNTVIEDVIEEVQLDSSTNAKSGGLYD</sequence>
<keyword evidence="7 16" id="KW-0812">Transmembrane</keyword>
<dbReference type="GO" id="GO:0032153">
    <property type="term" value="C:cell division site"/>
    <property type="evidence" value="ECO:0007669"/>
    <property type="project" value="UniProtKB-UniRule"/>
</dbReference>
<keyword evidence="12 16" id="KW-0131">Cell cycle</keyword>
<dbReference type="InterPro" id="IPR013437">
    <property type="entry name" value="FtsW"/>
</dbReference>
<reference evidence="17 18" key="1">
    <citation type="journal article" date="2017" name="Antonie Van Leeuwenhoek">
        <title>Rhizobium rhizosphaerae sp. nov., a novel species isolated from rice rhizosphere.</title>
        <authorList>
            <person name="Zhao J.J."/>
            <person name="Zhang J."/>
            <person name="Zhang R.J."/>
            <person name="Zhang C.W."/>
            <person name="Yin H.Q."/>
            <person name="Zhang X.X."/>
        </authorList>
    </citation>
    <scope>NUCLEOTIDE SEQUENCE [LARGE SCALE GENOMIC DNA]</scope>
    <source>
        <strain evidence="17 18">BSs20135</strain>
    </source>
</reference>
<evidence type="ECO:0000256" key="4">
    <source>
        <dbReference type="ARBA" id="ARBA00022618"/>
    </source>
</evidence>
<keyword evidence="9 16" id="KW-0573">Peptidoglycan synthesis</keyword>
<accession>K6YBW1</accession>
<dbReference type="GO" id="GO:0071555">
    <property type="term" value="P:cell wall organization"/>
    <property type="evidence" value="ECO:0007669"/>
    <property type="project" value="UniProtKB-KW"/>
</dbReference>
<dbReference type="GO" id="GO:0008360">
    <property type="term" value="P:regulation of cell shape"/>
    <property type="evidence" value="ECO:0007669"/>
    <property type="project" value="UniProtKB-KW"/>
</dbReference>
<dbReference type="OrthoDB" id="9768187at2"/>
<dbReference type="STRING" id="493475.GARC_4489"/>
<keyword evidence="8 16" id="KW-0133">Cell shape</keyword>
<dbReference type="PANTHER" id="PTHR30474">
    <property type="entry name" value="CELL CYCLE PROTEIN"/>
    <property type="match status" value="1"/>
</dbReference>
<evidence type="ECO:0000256" key="15">
    <source>
        <dbReference type="ARBA" id="ARBA00049902"/>
    </source>
</evidence>
<dbReference type="GO" id="GO:0043093">
    <property type="term" value="P:FtsZ-dependent cytokinesis"/>
    <property type="evidence" value="ECO:0007669"/>
    <property type="project" value="UniProtKB-UniRule"/>
</dbReference>
<comment type="similarity">
    <text evidence="14 16">Belongs to the SEDS family. FtsW subfamily.</text>
</comment>
<evidence type="ECO:0000256" key="16">
    <source>
        <dbReference type="HAMAP-Rule" id="MF_00913"/>
    </source>
</evidence>
<feature type="transmembrane region" description="Helical" evidence="16">
    <location>
        <begin position="134"/>
        <end position="155"/>
    </location>
</feature>
<keyword evidence="16" id="KW-0997">Cell inner membrane</keyword>
<evidence type="ECO:0000256" key="11">
    <source>
        <dbReference type="ARBA" id="ARBA00023136"/>
    </source>
</evidence>
<dbReference type="PROSITE" id="PS00428">
    <property type="entry name" value="FTSW_RODA_SPOVE"/>
    <property type="match status" value="1"/>
</dbReference>
<dbReference type="NCBIfam" id="NF008042">
    <property type="entry name" value="PRK10774.1"/>
    <property type="match status" value="1"/>
</dbReference>
<evidence type="ECO:0000256" key="1">
    <source>
        <dbReference type="ARBA" id="ARBA00004651"/>
    </source>
</evidence>
<feature type="transmembrane region" description="Helical" evidence="16">
    <location>
        <begin position="333"/>
        <end position="354"/>
    </location>
</feature>
<comment type="function">
    <text evidence="16">Peptidoglycan polymerase that is essential for cell division.</text>
</comment>
<proteinExistence type="inferred from homology"/>
<dbReference type="GO" id="GO:0005886">
    <property type="term" value="C:plasma membrane"/>
    <property type="evidence" value="ECO:0007669"/>
    <property type="project" value="UniProtKB-SubCell"/>
</dbReference>
<dbReference type="Proteomes" id="UP000006327">
    <property type="component" value="Unassembled WGS sequence"/>
</dbReference>
<evidence type="ECO:0000256" key="14">
    <source>
        <dbReference type="ARBA" id="ARBA00038053"/>
    </source>
</evidence>